<name>A0A1I3TEP8_9SPHI</name>
<evidence type="ECO:0000313" key="1">
    <source>
        <dbReference type="EMBL" id="SFJ69415.1"/>
    </source>
</evidence>
<proteinExistence type="predicted"/>
<gene>
    <name evidence="1" type="ORF">SAMN05444682_112148</name>
</gene>
<reference evidence="1 2" key="1">
    <citation type="submission" date="2016-10" db="EMBL/GenBank/DDBJ databases">
        <authorList>
            <person name="de Groot N.N."/>
        </authorList>
    </citation>
    <scope>NUCLEOTIDE SEQUENCE [LARGE SCALE GENOMIC DNA]</scope>
    <source>
        <strain evidence="1 2">RK1</strain>
    </source>
</reference>
<dbReference type="RefSeq" id="WP_090630837.1">
    <property type="nucleotide sequence ID" value="NZ_FOQO01000012.1"/>
</dbReference>
<evidence type="ECO:0008006" key="3">
    <source>
        <dbReference type="Google" id="ProtNLM"/>
    </source>
</evidence>
<sequence>MPNEKNKITEAAIYDKLFREISPVFLTMFVEKVLGLDIVEFTELKDKLQITRQKETDTLRKVKDSEGNVFILQVEIQVKNNPKMAVQMADYWILLHQIHGLPIKQYVLYVGADPLAMPDRLEQYNFNFQYTLLSFSDLSYDLFIGAEQPEIKMLALLGDLKGADPCGLTEDIVRTIDTLPEPVSIKESRLMQLRILIQLRKFTPRLEVAMLKAASFFKEERDPFYKRGQAKGIEKGAEAKSYKVVANLIQQLGLDDATAAGVAEVPVYFVQKVRADLDKKKR</sequence>
<keyword evidence="2" id="KW-1185">Reference proteome</keyword>
<dbReference type="Proteomes" id="UP000198670">
    <property type="component" value="Unassembled WGS sequence"/>
</dbReference>
<organism evidence="1 2">
    <name type="scientific">Parapedobacter indicus</name>
    <dbReference type="NCBI Taxonomy" id="1477437"/>
    <lineage>
        <taxon>Bacteria</taxon>
        <taxon>Pseudomonadati</taxon>
        <taxon>Bacteroidota</taxon>
        <taxon>Sphingobacteriia</taxon>
        <taxon>Sphingobacteriales</taxon>
        <taxon>Sphingobacteriaceae</taxon>
        <taxon>Parapedobacter</taxon>
    </lineage>
</organism>
<dbReference type="EMBL" id="FOQO01000012">
    <property type="protein sequence ID" value="SFJ69415.1"/>
    <property type="molecule type" value="Genomic_DNA"/>
</dbReference>
<protein>
    <recommendedName>
        <fullName evidence="3">Transposase (putative) YhgA-like domain-containing protein</fullName>
    </recommendedName>
</protein>
<accession>A0A1I3TEP8</accession>
<evidence type="ECO:0000313" key="2">
    <source>
        <dbReference type="Proteomes" id="UP000198670"/>
    </source>
</evidence>
<dbReference type="AlphaFoldDB" id="A0A1I3TEP8"/>
<dbReference type="OrthoDB" id="714214at2"/>
<dbReference type="STRING" id="1477437.SAMN05444682_112148"/>